<sequence>MNYYWNASNNIIHTKKQNQMKWIIILLAFIGSWEQMKAQQNPIILNEKNVTDLTTAADWDKLIDTWNYVPLENSDNSRLGSIETCYIYGDYLFIKDYHDGEMRMMQFKLTGDFMHRVGKYGSGEQEHGALGLPWVDLEKRQITLHDGFSSHKKVTYDLAGKYVSTGKTGMPAFYTRQIYPAGNGKYIGYCACGTGNRMCYFTTDKNFNKFDTLRQHIVTFNMGYADFSIHPIVIYKNNITCIAPLSDTIYTYADNKFIPRFITTTHRSVPADFIPSRVDYWSLLAKLKEKGFDAKKEAFETKNWFIITYDNGKIFYEKNQQKGFYIPKDLPARGDMIYPSDLWGQQGEKLIAIFAPEELLAIKAELEAKGVQLTDKMKTLFGKVKAGENPWLFFYELK</sequence>
<gene>
    <name evidence="1" type="ORF">DWW24_04425</name>
    <name evidence="2" type="ORF">DXA53_13275</name>
</gene>
<dbReference type="Pfam" id="PF17170">
    <property type="entry name" value="DUF5128"/>
    <property type="match status" value="1"/>
</dbReference>
<dbReference type="EMBL" id="QSCO01000019">
    <property type="protein sequence ID" value="RGY05183.1"/>
    <property type="molecule type" value="Genomic_DNA"/>
</dbReference>
<protein>
    <submittedName>
        <fullName evidence="2">6-bladed beta-propeller</fullName>
    </submittedName>
</protein>
<evidence type="ECO:0000313" key="1">
    <source>
        <dbReference type="EMBL" id="RGV29106.1"/>
    </source>
</evidence>
<name>A0A413I9Q9_9BACT</name>
<reference evidence="3 4" key="1">
    <citation type="submission" date="2018-08" db="EMBL/GenBank/DDBJ databases">
        <title>A genome reference for cultivated species of the human gut microbiota.</title>
        <authorList>
            <person name="Zou Y."/>
            <person name="Xue W."/>
            <person name="Luo G."/>
        </authorList>
    </citation>
    <scope>NUCLEOTIDE SEQUENCE [LARGE SCALE GENOMIC DNA]</scope>
    <source>
        <strain evidence="1 3">AF14-6AC</strain>
        <strain evidence="2 4">OF03-11</strain>
    </source>
</reference>
<accession>A0A413I9Q9</accession>
<proteinExistence type="predicted"/>
<evidence type="ECO:0000313" key="4">
    <source>
        <dbReference type="Proteomes" id="UP000284434"/>
    </source>
</evidence>
<dbReference type="Proteomes" id="UP000284434">
    <property type="component" value="Unassembled WGS sequence"/>
</dbReference>
<organism evidence="2 4">
    <name type="scientific">Odoribacter splanchnicus</name>
    <dbReference type="NCBI Taxonomy" id="28118"/>
    <lineage>
        <taxon>Bacteria</taxon>
        <taxon>Pseudomonadati</taxon>
        <taxon>Bacteroidota</taxon>
        <taxon>Bacteroidia</taxon>
        <taxon>Bacteroidales</taxon>
        <taxon>Odoribacteraceae</taxon>
        <taxon>Odoribacter</taxon>
    </lineage>
</organism>
<dbReference type="EMBL" id="QRYW01000007">
    <property type="protein sequence ID" value="RGV29106.1"/>
    <property type="molecule type" value="Genomic_DNA"/>
</dbReference>
<evidence type="ECO:0000313" key="2">
    <source>
        <dbReference type="EMBL" id="RGY05183.1"/>
    </source>
</evidence>
<dbReference type="Proteomes" id="UP000283426">
    <property type="component" value="Unassembled WGS sequence"/>
</dbReference>
<evidence type="ECO:0000313" key="3">
    <source>
        <dbReference type="Proteomes" id="UP000283426"/>
    </source>
</evidence>
<comment type="caution">
    <text evidence="2">The sequence shown here is derived from an EMBL/GenBank/DDBJ whole genome shotgun (WGS) entry which is preliminary data.</text>
</comment>
<dbReference type="AlphaFoldDB" id="A0A413I9Q9"/>